<gene>
    <name evidence="2" type="ORF">GCM10022223_50650</name>
</gene>
<keyword evidence="3" id="KW-1185">Reference proteome</keyword>
<dbReference type="RefSeq" id="WP_231488871.1">
    <property type="nucleotide sequence ID" value="NZ_BAAAZO010000010.1"/>
</dbReference>
<evidence type="ECO:0000313" key="3">
    <source>
        <dbReference type="Proteomes" id="UP001501074"/>
    </source>
</evidence>
<keyword evidence="1" id="KW-0812">Transmembrane</keyword>
<keyword evidence="1" id="KW-1133">Transmembrane helix</keyword>
<dbReference type="Proteomes" id="UP001501074">
    <property type="component" value="Unassembled WGS sequence"/>
</dbReference>
<feature type="transmembrane region" description="Helical" evidence="1">
    <location>
        <begin position="85"/>
        <end position="102"/>
    </location>
</feature>
<evidence type="ECO:0000313" key="2">
    <source>
        <dbReference type="EMBL" id="GAA3627220.1"/>
    </source>
</evidence>
<dbReference type="EMBL" id="BAAAZO010000010">
    <property type="protein sequence ID" value="GAA3627220.1"/>
    <property type="molecule type" value="Genomic_DNA"/>
</dbReference>
<name>A0ABP7A8Y1_9ACTN</name>
<feature type="transmembrane region" description="Helical" evidence="1">
    <location>
        <begin position="138"/>
        <end position="157"/>
    </location>
</feature>
<proteinExistence type="predicted"/>
<keyword evidence="1" id="KW-0472">Membrane</keyword>
<accession>A0ABP7A8Y1</accession>
<sequence>MMAIMEHYTVTAAGVELEVEQPGTRTARILRDGQEIPRDQHGTWHFTGADGQAHRLQMGTSVWRSTPMMHVDDRREDTVYFRPRSPWWLIAHYAGFFFLYPLALRAGLLSLLLLMPAYVLLNVLLWRSMHRGNYWRHGLAALLVLVVSSGLYVWFFGDR</sequence>
<protein>
    <submittedName>
        <fullName evidence="2">Uncharacterized protein</fullName>
    </submittedName>
</protein>
<feature type="transmembrane region" description="Helical" evidence="1">
    <location>
        <begin position="108"/>
        <end position="126"/>
    </location>
</feature>
<organism evidence="2 3">
    <name type="scientific">Kineosporia mesophila</name>
    <dbReference type="NCBI Taxonomy" id="566012"/>
    <lineage>
        <taxon>Bacteria</taxon>
        <taxon>Bacillati</taxon>
        <taxon>Actinomycetota</taxon>
        <taxon>Actinomycetes</taxon>
        <taxon>Kineosporiales</taxon>
        <taxon>Kineosporiaceae</taxon>
        <taxon>Kineosporia</taxon>
    </lineage>
</organism>
<comment type="caution">
    <text evidence="2">The sequence shown here is derived from an EMBL/GenBank/DDBJ whole genome shotgun (WGS) entry which is preliminary data.</text>
</comment>
<reference evidence="3" key="1">
    <citation type="journal article" date="2019" name="Int. J. Syst. Evol. Microbiol.">
        <title>The Global Catalogue of Microorganisms (GCM) 10K type strain sequencing project: providing services to taxonomists for standard genome sequencing and annotation.</title>
        <authorList>
            <consortium name="The Broad Institute Genomics Platform"/>
            <consortium name="The Broad Institute Genome Sequencing Center for Infectious Disease"/>
            <person name="Wu L."/>
            <person name="Ma J."/>
        </authorList>
    </citation>
    <scope>NUCLEOTIDE SEQUENCE [LARGE SCALE GENOMIC DNA]</scope>
    <source>
        <strain evidence="3">JCM 16902</strain>
    </source>
</reference>
<evidence type="ECO:0000256" key="1">
    <source>
        <dbReference type="SAM" id="Phobius"/>
    </source>
</evidence>